<keyword evidence="6" id="KW-1185">Reference proteome</keyword>
<sequence>MASMNGVLSPPPIIDTVTSSMNLSSKRKREDNVLDSESVAPPQMSLAESRALIIDLIDVLKADDPTPSILTRSIPDLPRSCGHDPKRPKAGEASVSQTTILYRISSDYYQSVDEVLNDIDAAVNEITDKLELSNAVIQNQCTAISRPPSELSIKMTAFSQRARDIVRRGRASWERCRMSVKNGTSQNYPRIPAHEDYSQPKSSSLVNRLALTVYGNAPMPKQLFSSLQHPAKVNGSSEEVIVPIREVGLPNGIATTRIITMHPPSLTDGKKRPPTMGEIFPTPPNVTPSIPPKPSTIATTKSSTVGWYHPSSITSASKSLSYFNQAISSGQWIDYGKSNSPGRADKIKNRDRTLDLGISKNLSVESEAERLENLFRSAYSSFAPTKDNAAAIAPTGCLERMWWRELGESYFNCLVQNSKDTIEKVATESPSEEKISNDLEKFERTLKELENDAIDPNLDSPPCKTERPILEKEIDEVLKEISELLETLTSYQRIRHSSLSTLNRSTGIYSSPDLNSLGTPSKPNESELATYEILKSQLALMIASLPPYAVAKINSDRLEELSISTKIEVPLNDYKGVMEEDESSLRTTKMAIAVNSSLSSPRASTQSIHRGSTGNINPTSHYGNQFNSSQSRGSTAQYYNSVQTPIRPPTSGIQRSPATVPVPYQTQRASSTGLYRPGTYGMSSYSHQAPRSIQQPYSSSGQHNSYSPITTTQGNVNSPGQGYPHQRGTQSISQSVISSRFSSQSAHQAQALSPSNNVEYNRHSNNYQIQRQSSPQKAIYSSQLQANQTTPISSVAQNSQPYTSNSTSQSSLVNGSSSQPSQTSYIQQATALGTLGNTQGFSTFMSDEQQQTLIQRQQASISSQQKVTMDNAKNVVQSSRIESPSKNTNVTNAVPATY</sequence>
<gene>
    <name evidence="5" type="ORF">GcM3_208013</name>
</gene>
<dbReference type="AlphaFoldDB" id="A0A420HAT0"/>
<dbReference type="Pfam" id="PF25009">
    <property type="entry name" value="DUF7785"/>
    <property type="match status" value="1"/>
</dbReference>
<dbReference type="InterPro" id="IPR056687">
    <property type="entry name" value="DUF7785"/>
</dbReference>
<feature type="region of interest" description="Disordered" evidence="2">
    <location>
        <begin position="876"/>
        <end position="898"/>
    </location>
</feature>
<comment type="caution">
    <text evidence="5">The sequence shown here is derived from an EMBL/GenBank/DDBJ whole genome shotgun (WGS) entry which is preliminary data.</text>
</comment>
<feature type="compositionally biased region" description="Basic and acidic residues" evidence="2">
    <location>
        <begin position="81"/>
        <end position="90"/>
    </location>
</feature>
<feature type="region of interest" description="Disordered" evidence="2">
    <location>
        <begin position="1"/>
        <end position="41"/>
    </location>
</feature>
<feature type="region of interest" description="Disordered" evidence="2">
    <location>
        <begin position="596"/>
        <end position="760"/>
    </location>
</feature>
<reference evidence="5 6" key="1">
    <citation type="journal article" date="2018" name="BMC Genomics">
        <title>Comparative genome analyses reveal sequence features reflecting distinct modes of host-adaptation between dicot and monocot powdery mildew.</title>
        <authorList>
            <person name="Wu Y."/>
            <person name="Ma X."/>
            <person name="Pan Z."/>
            <person name="Kale S.D."/>
            <person name="Song Y."/>
            <person name="King H."/>
            <person name="Zhang Q."/>
            <person name="Presley C."/>
            <person name="Deng X."/>
            <person name="Wei C.I."/>
            <person name="Xiao S."/>
        </authorList>
    </citation>
    <scope>NUCLEOTIDE SEQUENCE [LARGE SCALE GENOMIC DNA]</scope>
    <source>
        <strain evidence="5">UMSG3</strain>
    </source>
</reference>
<feature type="compositionally biased region" description="Polar residues" evidence="2">
    <location>
        <begin position="664"/>
        <end position="673"/>
    </location>
</feature>
<dbReference type="STRING" id="62708.A0A420HAT0"/>
<dbReference type="InterPro" id="IPR057199">
    <property type="entry name" value="DUF7877"/>
</dbReference>
<accession>A0A420HAT0</accession>
<evidence type="ECO:0000256" key="2">
    <source>
        <dbReference type="SAM" id="MobiDB-lite"/>
    </source>
</evidence>
<feature type="compositionally biased region" description="Low complexity" evidence="2">
    <location>
        <begin position="730"/>
        <end position="755"/>
    </location>
</feature>
<organism evidence="5 6">
    <name type="scientific">Golovinomyces cichoracearum</name>
    <dbReference type="NCBI Taxonomy" id="62708"/>
    <lineage>
        <taxon>Eukaryota</taxon>
        <taxon>Fungi</taxon>
        <taxon>Dikarya</taxon>
        <taxon>Ascomycota</taxon>
        <taxon>Pezizomycotina</taxon>
        <taxon>Leotiomycetes</taxon>
        <taxon>Erysiphales</taxon>
        <taxon>Erysiphaceae</taxon>
        <taxon>Golovinomyces</taxon>
    </lineage>
</organism>
<dbReference type="Proteomes" id="UP000283383">
    <property type="component" value="Unassembled WGS sequence"/>
</dbReference>
<feature type="compositionally biased region" description="Polar residues" evidence="2">
    <location>
        <begin position="681"/>
        <end position="720"/>
    </location>
</feature>
<evidence type="ECO:0000256" key="1">
    <source>
        <dbReference type="SAM" id="Coils"/>
    </source>
</evidence>
<dbReference type="Pfam" id="PF25289">
    <property type="entry name" value="DUF7877"/>
    <property type="match status" value="1"/>
</dbReference>
<dbReference type="EMBL" id="MCBQ01020865">
    <property type="protein sequence ID" value="RKF54527.1"/>
    <property type="molecule type" value="Genomic_DNA"/>
</dbReference>
<feature type="domain" description="DUF7785" evidence="3">
    <location>
        <begin position="471"/>
        <end position="569"/>
    </location>
</feature>
<feature type="region of interest" description="Disordered" evidence="2">
    <location>
        <begin position="71"/>
        <end position="94"/>
    </location>
</feature>
<keyword evidence="1" id="KW-0175">Coiled coil</keyword>
<feature type="compositionally biased region" description="Polar residues" evidence="2">
    <location>
        <begin position="596"/>
        <end position="644"/>
    </location>
</feature>
<protein>
    <submittedName>
        <fullName evidence="5">Uncharacterized protein</fullName>
    </submittedName>
</protein>
<feature type="region of interest" description="Disordered" evidence="2">
    <location>
        <begin position="794"/>
        <end position="824"/>
    </location>
</feature>
<evidence type="ECO:0000259" key="4">
    <source>
        <dbReference type="Pfam" id="PF25289"/>
    </source>
</evidence>
<feature type="coiled-coil region" evidence="1">
    <location>
        <begin position="432"/>
        <end position="494"/>
    </location>
</feature>
<evidence type="ECO:0000313" key="6">
    <source>
        <dbReference type="Proteomes" id="UP000283383"/>
    </source>
</evidence>
<evidence type="ECO:0000313" key="5">
    <source>
        <dbReference type="EMBL" id="RKF54527.1"/>
    </source>
</evidence>
<evidence type="ECO:0000259" key="3">
    <source>
        <dbReference type="Pfam" id="PF25009"/>
    </source>
</evidence>
<proteinExistence type="predicted"/>
<feature type="domain" description="DUF7877" evidence="4">
    <location>
        <begin position="49"/>
        <end position="164"/>
    </location>
</feature>
<name>A0A420HAT0_9PEZI</name>
<feature type="compositionally biased region" description="Low complexity" evidence="2">
    <location>
        <begin position="797"/>
        <end position="822"/>
    </location>
</feature>